<gene>
    <name evidence="2" type="ORF">PHYBOEH_011283</name>
</gene>
<comment type="caution">
    <text evidence="2">The sequence shown here is derived from an EMBL/GenBank/DDBJ whole genome shotgun (WGS) entry which is preliminary data.</text>
</comment>
<dbReference type="EMBL" id="JAGDFL010000835">
    <property type="protein sequence ID" value="KAG7380883.1"/>
    <property type="molecule type" value="Genomic_DNA"/>
</dbReference>
<keyword evidence="3" id="KW-1185">Reference proteome</keyword>
<dbReference type="Proteomes" id="UP000693981">
    <property type="component" value="Unassembled WGS sequence"/>
</dbReference>
<evidence type="ECO:0000256" key="1">
    <source>
        <dbReference type="SAM" id="MobiDB-lite"/>
    </source>
</evidence>
<reference evidence="2" key="1">
    <citation type="submission" date="2021-02" db="EMBL/GenBank/DDBJ databases">
        <authorList>
            <person name="Palmer J.M."/>
        </authorList>
    </citation>
    <scope>NUCLEOTIDE SEQUENCE</scope>
    <source>
        <strain evidence="2">SCRP23</strain>
    </source>
</reference>
<accession>A0A8T1VLE4</accession>
<evidence type="ECO:0000313" key="3">
    <source>
        <dbReference type="Proteomes" id="UP000693981"/>
    </source>
</evidence>
<protein>
    <submittedName>
        <fullName evidence="2">Uncharacterized protein</fullName>
    </submittedName>
</protein>
<dbReference type="AlphaFoldDB" id="A0A8T1VLE4"/>
<sequence length="358" mass="40982">MLTTEGHPNADPVSLEDFHRSQTDLSPQKGEKKRKVTHAERKRMLETEIQFLESGVAVMKTRGLPPQLMLQKDSVLRPVVVEHAALEYNMNTQQLHVAKMQSALSRCLVDQQFFPLYTHIRLGTDQSERRATLVAMRQEKLRNGLEFLLAPERLTDPFKPHFSENKFETAGGDLCCVRYETVQFPRVDSLEQVIDALSFYKANMEFIITEQLGHIMLRDDYDSIESKAHNTRILTTDDRGITTEGNMVSFRHIFGTDGDGYDGEPCAIMVADTVDEDELYPYLSQERVRRDVSSAVVLTSSRRPSGELTVTMRRAIFLKVHRPAFPVSELALDEIYDGMIQWNEIMAKTMRGILYPKH</sequence>
<evidence type="ECO:0000313" key="2">
    <source>
        <dbReference type="EMBL" id="KAG7380883.1"/>
    </source>
</evidence>
<dbReference type="OrthoDB" id="95602at2759"/>
<organism evidence="2 3">
    <name type="scientific">Phytophthora boehmeriae</name>
    <dbReference type="NCBI Taxonomy" id="109152"/>
    <lineage>
        <taxon>Eukaryota</taxon>
        <taxon>Sar</taxon>
        <taxon>Stramenopiles</taxon>
        <taxon>Oomycota</taxon>
        <taxon>Peronosporomycetes</taxon>
        <taxon>Peronosporales</taxon>
        <taxon>Peronosporaceae</taxon>
        <taxon>Phytophthora</taxon>
    </lineage>
</organism>
<feature type="region of interest" description="Disordered" evidence="1">
    <location>
        <begin position="1"/>
        <end position="39"/>
    </location>
</feature>
<name>A0A8T1VLE4_9STRA</name>
<proteinExistence type="predicted"/>